<dbReference type="GO" id="GO:0006629">
    <property type="term" value="P:lipid metabolic process"/>
    <property type="evidence" value="ECO:0007669"/>
    <property type="project" value="InterPro"/>
</dbReference>
<dbReference type="InterPro" id="IPR029058">
    <property type="entry name" value="AB_hydrolase_fold"/>
</dbReference>
<sequence length="507" mass="54926">MSWLRSALLAVAVALPLAAAAAEAQPPAACAAEAVGGCEEAEVERLEEAEAELLRVELLQQAVRGKKEVVEELSQGAEGVLLEFALSMEEFASAGELVPKKLHAAGVPMAEFVPRFLRIETAGGAELRQQPEAKDFPLRLRYEPRAEGALRRKAAHALRQDGGAGRLWSRRRRSEPHAKPDASSYRATSEEVDLQTLATNVYDFTQPDPTCYKREEYHTLTDENWGGQDNVAVYSCQCDSCMTTPAGDGLSLLQSNGSAASDSALSTASSGNATANASAGRKARSCVFAVSGSNDLLDWSSNVDALWNGEFCGKDKYHRGFADEASQIANKAGFISLATRMKTCDRLVIVGHSLGGAVASLLAECIDCQDCKKPAALQGIGVEAELYTFGAPSVYDGPAPTNGHASDGVFKGRRFWNYDMRSCIHRWCSSWCCWSLGSQDPVPYVAQKVGYRHPKIESVGLDEHGEVEVWRASSEASTLEPDSFQWPSVMEHMNSNYIARIKAHLAR</sequence>
<reference evidence="4" key="1">
    <citation type="submission" date="2021-01" db="EMBL/GenBank/DDBJ databases">
        <authorList>
            <person name="Corre E."/>
            <person name="Pelletier E."/>
            <person name="Niang G."/>
            <person name="Scheremetjew M."/>
            <person name="Finn R."/>
            <person name="Kale V."/>
            <person name="Holt S."/>
            <person name="Cochrane G."/>
            <person name="Meng A."/>
            <person name="Brown T."/>
            <person name="Cohen L."/>
        </authorList>
    </citation>
    <scope>NUCLEOTIDE SEQUENCE</scope>
    <source>
        <strain evidence="4">OF101</strain>
    </source>
</reference>
<dbReference type="Gene3D" id="3.40.50.1820">
    <property type="entry name" value="alpha/beta hydrolase"/>
    <property type="match status" value="1"/>
</dbReference>
<dbReference type="SUPFAM" id="SSF53474">
    <property type="entry name" value="alpha/beta-Hydrolases"/>
    <property type="match status" value="1"/>
</dbReference>
<keyword evidence="2" id="KW-0732">Signal</keyword>
<dbReference type="InterPro" id="IPR051218">
    <property type="entry name" value="Sec_MonoDiacylglyc_Lipase"/>
</dbReference>
<evidence type="ECO:0000313" key="4">
    <source>
        <dbReference type="EMBL" id="CAD9168877.1"/>
    </source>
</evidence>
<feature type="domain" description="Fungal lipase-type" evidence="3">
    <location>
        <begin position="287"/>
        <end position="396"/>
    </location>
</feature>
<feature type="chain" id="PRO_5030755941" description="Fungal lipase-type domain-containing protein" evidence="2">
    <location>
        <begin position="25"/>
        <end position="507"/>
    </location>
</feature>
<protein>
    <recommendedName>
        <fullName evidence="3">Fungal lipase-type domain-containing protein</fullName>
    </recommendedName>
</protein>
<name>A0A7S1RK01_ALECA</name>
<feature type="region of interest" description="Disordered" evidence="1">
    <location>
        <begin position="161"/>
        <end position="190"/>
    </location>
</feature>
<dbReference type="AlphaFoldDB" id="A0A7S1RK01"/>
<organism evidence="4">
    <name type="scientific">Alexandrium catenella</name>
    <name type="common">Red tide dinoflagellate</name>
    <name type="synonym">Gonyaulax catenella</name>
    <dbReference type="NCBI Taxonomy" id="2925"/>
    <lineage>
        <taxon>Eukaryota</taxon>
        <taxon>Sar</taxon>
        <taxon>Alveolata</taxon>
        <taxon>Dinophyceae</taxon>
        <taxon>Gonyaulacales</taxon>
        <taxon>Pyrocystaceae</taxon>
        <taxon>Alexandrium</taxon>
    </lineage>
</organism>
<dbReference type="PANTHER" id="PTHR45856">
    <property type="entry name" value="ALPHA/BETA-HYDROLASES SUPERFAMILY PROTEIN"/>
    <property type="match status" value="1"/>
</dbReference>
<dbReference type="InterPro" id="IPR002921">
    <property type="entry name" value="Fungal_lipase-type"/>
</dbReference>
<evidence type="ECO:0000256" key="1">
    <source>
        <dbReference type="SAM" id="MobiDB-lite"/>
    </source>
</evidence>
<gene>
    <name evidence="4" type="ORF">ACAT0790_LOCUS45645</name>
</gene>
<dbReference type="EMBL" id="HBGE01076196">
    <property type="protein sequence ID" value="CAD9168877.1"/>
    <property type="molecule type" value="Transcribed_RNA"/>
</dbReference>
<accession>A0A7S1RK01</accession>
<evidence type="ECO:0000256" key="2">
    <source>
        <dbReference type="SAM" id="SignalP"/>
    </source>
</evidence>
<feature type="signal peptide" evidence="2">
    <location>
        <begin position="1"/>
        <end position="24"/>
    </location>
</feature>
<dbReference type="PANTHER" id="PTHR45856:SF24">
    <property type="entry name" value="FUNGAL LIPASE-LIKE DOMAIN-CONTAINING PROTEIN"/>
    <property type="match status" value="1"/>
</dbReference>
<proteinExistence type="predicted"/>
<evidence type="ECO:0000259" key="3">
    <source>
        <dbReference type="Pfam" id="PF01764"/>
    </source>
</evidence>
<dbReference type="Pfam" id="PF01764">
    <property type="entry name" value="Lipase_3"/>
    <property type="match status" value="1"/>
</dbReference>